<dbReference type="GO" id="GO:0051295">
    <property type="term" value="P:establishment of meiotic spindle localization"/>
    <property type="evidence" value="ECO:0007669"/>
    <property type="project" value="TreeGrafter"/>
</dbReference>
<feature type="compositionally biased region" description="Polar residues" evidence="5">
    <location>
        <begin position="333"/>
        <end position="355"/>
    </location>
</feature>
<keyword evidence="7" id="KW-1185">Reference proteome</keyword>
<comment type="caution">
    <text evidence="6">The sequence shown here is derived from an EMBL/GenBank/DDBJ whole genome shotgun (WGS) entry which is preliminary data.</text>
</comment>
<dbReference type="PANTHER" id="PTHR22706">
    <property type="entry name" value="ASSEMBLY FACTOR FOR SPINDLE MICROTUBULES"/>
    <property type="match status" value="1"/>
</dbReference>
<dbReference type="GO" id="GO:0007051">
    <property type="term" value="P:spindle organization"/>
    <property type="evidence" value="ECO:0007669"/>
    <property type="project" value="TreeGrafter"/>
</dbReference>
<reference evidence="6 7" key="1">
    <citation type="submission" date="2020-04" db="EMBL/GenBank/DDBJ databases">
        <title>Perkinsus chesapeaki whole genome sequence.</title>
        <authorList>
            <person name="Bogema D.R."/>
        </authorList>
    </citation>
    <scope>NUCLEOTIDE SEQUENCE [LARGE SCALE GENOMIC DNA]</scope>
    <source>
        <strain evidence="6">ATCC PRA-425</strain>
    </source>
</reference>
<organism evidence="6 7">
    <name type="scientific">Perkinsus chesapeaki</name>
    <name type="common">Clam parasite</name>
    <name type="synonym">Perkinsus andrewsi</name>
    <dbReference type="NCBI Taxonomy" id="330153"/>
    <lineage>
        <taxon>Eukaryota</taxon>
        <taxon>Sar</taxon>
        <taxon>Alveolata</taxon>
        <taxon>Perkinsozoa</taxon>
        <taxon>Perkinsea</taxon>
        <taxon>Perkinsida</taxon>
        <taxon>Perkinsidae</taxon>
        <taxon>Perkinsus</taxon>
    </lineage>
</organism>
<evidence type="ECO:0000256" key="4">
    <source>
        <dbReference type="ARBA" id="ARBA00022860"/>
    </source>
</evidence>
<dbReference type="PROSITE" id="PS50096">
    <property type="entry name" value="IQ"/>
    <property type="match status" value="2"/>
</dbReference>
<evidence type="ECO:0000256" key="1">
    <source>
        <dbReference type="ARBA" id="ARBA00004496"/>
    </source>
</evidence>
<comment type="subcellular location">
    <subcellularLocation>
        <location evidence="1">Cytoplasm</location>
    </subcellularLocation>
</comment>
<name>A0A7J6LG13_PERCH</name>
<keyword evidence="2" id="KW-0963">Cytoplasm</keyword>
<evidence type="ECO:0000313" key="6">
    <source>
        <dbReference type="EMBL" id="KAF4658086.1"/>
    </source>
</evidence>
<dbReference type="Gene3D" id="1.20.5.190">
    <property type="match status" value="1"/>
</dbReference>
<evidence type="ECO:0000256" key="3">
    <source>
        <dbReference type="ARBA" id="ARBA00022737"/>
    </source>
</evidence>
<dbReference type="Pfam" id="PF00612">
    <property type="entry name" value="IQ"/>
    <property type="match status" value="1"/>
</dbReference>
<feature type="region of interest" description="Disordered" evidence="5">
    <location>
        <begin position="669"/>
        <end position="740"/>
    </location>
</feature>
<protein>
    <submittedName>
        <fullName evidence="6">Uncharacterized protein</fullName>
    </submittedName>
</protein>
<dbReference type="SMART" id="SM00015">
    <property type="entry name" value="IQ"/>
    <property type="match status" value="3"/>
</dbReference>
<dbReference type="EMBL" id="JAAPAO010000510">
    <property type="protein sequence ID" value="KAF4658086.1"/>
    <property type="molecule type" value="Genomic_DNA"/>
</dbReference>
<accession>A0A7J6LG13</accession>
<dbReference type="GO" id="GO:0000278">
    <property type="term" value="P:mitotic cell cycle"/>
    <property type="evidence" value="ECO:0007669"/>
    <property type="project" value="TreeGrafter"/>
</dbReference>
<feature type="region of interest" description="Disordered" evidence="5">
    <location>
        <begin position="321"/>
        <end position="355"/>
    </location>
</feature>
<sequence length="740" mass="82168">MRRRELQKMAEEDSLVLLHVSLMVQERRRMGWEDGIASRCRQWEAYQLALEAQQRELAFERRAMKAADNAAREWIRLQHLERNSMVAEDDHSAAQRMEDRREMEGRRMMRAMHESRAYRIYLKAVRRNRCHMAIKDAESGELRECYWMSDEEAPSLWWRKADGAVTTIARGVRRRRDERRRHAARRLQALWRGYHGRLRYLTALEGILKIQSCFRGSRCRISVKAEHTVKHSAAVKIQAVFRGHRQFQRYQRVHSRPLSAVSDGINDGMGEVDLSDIIEAEERISSLFSTKIGISMAPSIEAAGAASLPDVGTRVMNNNTNTTTWRFPPLLSSADQSPHSRPDTTASSQRSFTPTVEMSSSGQVVALPPIAPNGGSAIAAWRTPTPSVHHDEASSPNIGRTLLPKLIAKPTAGIWSRPHRRRIPNLKGVASWTSPVKKQKHPLNAQESVRVFMEQQQKAEEDERDNERLSGLVCCLALASAAESADAGFGSAVDVTVEERALDLMATVVEKYVAETVGATAAALATASNRHEIGVMDIAAASNFSRSSTADMSGAINRRLKRKCQIELINPATGSSNKRPNRGSDALLECPQLTGDEITRSLLCSPRGLIPQALPQPSMPTIRPDDNYQTGKGSDDANSGPAKPLVPAHFPSWLNREIVKGYTELQKNISSGKLQPDKKGADENEKTAEAKAFAAAVQGKTEKADSKVSESADDEQADVVKGERVSPPKRPGVGRIRIAR</sequence>
<gene>
    <name evidence="6" type="ORF">FOL47_008193</name>
</gene>
<dbReference type="PANTHER" id="PTHR22706:SF1">
    <property type="entry name" value="ASSEMBLY FACTOR FOR SPINDLE MICROTUBULES"/>
    <property type="match status" value="1"/>
</dbReference>
<dbReference type="GO" id="GO:0005737">
    <property type="term" value="C:cytoplasm"/>
    <property type="evidence" value="ECO:0007669"/>
    <property type="project" value="UniProtKB-SubCell"/>
</dbReference>
<dbReference type="Proteomes" id="UP000591131">
    <property type="component" value="Unassembled WGS sequence"/>
</dbReference>
<dbReference type="AlphaFoldDB" id="A0A7J6LG13"/>
<dbReference type="InterPro" id="IPR000048">
    <property type="entry name" value="IQ_motif_EF-hand-BS"/>
</dbReference>
<evidence type="ECO:0000313" key="7">
    <source>
        <dbReference type="Proteomes" id="UP000591131"/>
    </source>
</evidence>
<dbReference type="OrthoDB" id="440821at2759"/>
<keyword evidence="3" id="KW-0677">Repeat</keyword>
<evidence type="ECO:0000256" key="5">
    <source>
        <dbReference type="SAM" id="MobiDB-lite"/>
    </source>
</evidence>
<feature type="compositionally biased region" description="Basic and acidic residues" evidence="5">
    <location>
        <begin position="675"/>
        <end position="689"/>
    </location>
</feature>
<dbReference type="GO" id="GO:0000922">
    <property type="term" value="C:spindle pole"/>
    <property type="evidence" value="ECO:0007669"/>
    <property type="project" value="TreeGrafter"/>
</dbReference>
<keyword evidence="4" id="KW-0112">Calmodulin-binding</keyword>
<proteinExistence type="predicted"/>
<dbReference type="InterPro" id="IPR051185">
    <property type="entry name" value="ASPM"/>
</dbReference>
<feature type="compositionally biased region" description="Basic and acidic residues" evidence="5">
    <location>
        <begin position="700"/>
        <end position="710"/>
    </location>
</feature>
<dbReference type="GO" id="GO:0005516">
    <property type="term" value="F:calmodulin binding"/>
    <property type="evidence" value="ECO:0007669"/>
    <property type="project" value="UniProtKB-KW"/>
</dbReference>
<feature type="region of interest" description="Disordered" evidence="5">
    <location>
        <begin position="609"/>
        <end position="645"/>
    </location>
</feature>
<evidence type="ECO:0000256" key="2">
    <source>
        <dbReference type="ARBA" id="ARBA00022490"/>
    </source>
</evidence>